<keyword evidence="5" id="KW-1185">Reference proteome</keyword>
<protein>
    <submittedName>
        <fullName evidence="4">Dienelactone hydrolase family protein</fullName>
    </submittedName>
</protein>
<dbReference type="Proteomes" id="UP000321525">
    <property type="component" value="Unassembled WGS sequence"/>
</dbReference>
<keyword evidence="4" id="KW-0378">Hydrolase</keyword>
<dbReference type="Proteomes" id="UP000321917">
    <property type="component" value="Unassembled WGS sequence"/>
</dbReference>
<comment type="caution">
    <text evidence="4">The sequence shown here is derived from an EMBL/GenBank/DDBJ whole genome shotgun (WGS) entry which is preliminary data.</text>
</comment>
<dbReference type="EMBL" id="VOLR01000024">
    <property type="protein sequence ID" value="TWX56158.1"/>
    <property type="molecule type" value="Genomic_DNA"/>
</dbReference>
<dbReference type="SUPFAM" id="SSF53474">
    <property type="entry name" value="alpha/beta-Hydrolases"/>
    <property type="match status" value="1"/>
</dbReference>
<dbReference type="EMBL" id="VOLQ01000027">
    <property type="protein sequence ID" value="TWX65002.1"/>
    <property type="molecule type" value="Genomic_DNA"/>
</dbReference>
<keyword evidence="1" id="KW-0732">Signal</keyword>
<dbReference type="PANTHER" id="PTHR22946">
    <property type="entry name" value="DIENELACTONE HYDROLASE DOMAIN-CONTAINING PROTEIN-RELATED"/>
    <property type="match status" value="1"/>
</dbReference>
<accession>A0A5C6Q8G6</accession>
<dbReference type="GO" id="GO:0016787">
    <property type="term" value="F:hydrolase activity"/>
    <property type="evidence" value="ECO:0007669"/>
    <property type="project" value="UniProtKB-KW"/>
</dbReference>
<proteinExistence type="predicted"/>
<dbReference type="AlphaFoldDB" id="A0A5C6Q8G6"/>
<evidence type="ECO:0000313" key="6">
    <source>
        <dbReference type="Proteomes" id="UP000321917"/>
    </source>
</evidence>
<evidence type="ECO:0000256" key="1">
    <source>
        <dbReference type="SAM" id="SignalP"/>
    </source>
</evidence>
<feature type="chain" id="PRO_5022671069" evidence="1">
    <location>
        <begin position="22"/>
        <end position="247"/>
    </location>
</feature>
<evidence type="ECO:0000259" key="2">
    <source>
        <dbReference type="Pfam" id="PF01738"/>
    </source>
</evidence>
<feature type="signal peptide" evidence="1">
    <location>
        <begin position="1"/>
        <end position="21"/>
    </location>
</feature>
<dbReference type="Gene3D" id="3.40.50.1820">
    <property type="entry name" value="alpha/beta hydrolase"/>
    <property type="match status" value="1"/>
</dbReference>
<evidence type="ECO:0000313" key="5">
    <source>
        <dbReference type="Proteomes" id="UP000321525"/>
    </source>
</evidence>
<gene>
    <name evidence="3" type="ORF">ESZ26_15375</name>
    <name evidence="4" type="ORF">ESZ27_13450</name>
</gene>
<reference evidence="4 6" key="1">
    <citation type="submission" date="2019-07" db="EMBL/GenBank/DDBJ databases">
        <title>Genomes of sea-ice associated Colwellia species.</title>
        <authorList>
            <person name="Bowman J.P."/>
        </authorList>
    </citation>
    <scope>NUCLEOTIDE SEQUENCE [LARGE SCALE GENOMIC DNA]</scope>
    <source>
        <strain evidence="3 5">ACAM 607</strain>
        <strain evidence="4 6">IC036</strain>
    </source>
</reference>
<evidence type="ECO:0000313" key="4">
    <source>
        <dbReference type="EMBL" id="TWX65002.1"/>
    </source>
</evidence>
<dbReference type="Pfam" id="PF01738">
    <property type="entry name" value="DLH"/>
    <property type="match status" value="1"/>
</dbReference>
<dbReference type="OrthoDB" id="6313977at2"/>
<evidence type="ECO:0000313" key="3">
    <source>
        <dbReference type="EMBL" id="TWX56158.1"/>
    </source>
</evidence>
<feature type="domain" description="Dienelactone hydrolase" evidence="2">
    <location>
        <begin position="38"/>
        <end position="224"/>
    </location>
</feature>
<dbReference type="InterPro" id="IPR002925">
    <property type="entry name" value="Dienelactn_hydro"/>
</dbReference>
<name>A0A5C6Q8G6_9GAMM</name>
<dbReference type="InterPro" id="IPR029058">
    <property type="entry name" value="AB_hydrolase_fold"/>
</dbReference>
<organism evidence="4 6">
    <name type="scientific">Colwellia hornerae</name>
    <dbReference type="NCBI Taxonomy" id="89402"/>
    <lineage>
        <taxon>Bacteria</taxon>
        <taxon>Pseudomonadati</taxon>
        <taxon>Pseudomonadota</taxon>
        <taxon>Gammaproteobacteria</taxon>
        <taxon>Alteromonadales</taxon>
        <taxon>Colwelliaceae</taxon>
        <taxon>Colwellia</taxon>
    </lineage>
</organism>
<sequence length="247" mass="26965">MNALIKIISAVLLILNTASHANELTLTTEQGYALKASYYQSNQTSDRGVLLLHQCNYNRTMYNDIGQQLADKGIHALSLDFRGYGDSASGEFTPETFEALTKEERSVAWQALIAYWPNDVQLAYNYLKSKMSDKGIIGVIGASCGGSQAITLAENNPVSVIGFFSSGQSAENIARYQKALVDKPTLIIASEKDTGTFESAQKIFRSSTNISSKFIAYKGSAHGYPLLASDTQLASYMVSWLESQLVN</sequence>
<dbReference type="RefSeq" id="WP_146800346.1">
    <property type="nucleotide sequence ID" value="NZ_VOLP01000023.1"/>
</dbReference>
<dbReference type="InterPro" id="IPR050261">
    <property type="entry name" value="FrsA_esterase"/>
</dbReference>